<dbReference type="InterPro" id="IPR019096">
    <property type="entry name" value="YopX_protein"/>
</dbReference>
<evidence type="ECO:0000259" key="1">
    <source>
        <dbReference type="Pfam" id="PF09643"/>
    </source>
</evidence>
<gene>
    <name evidence="2" type="ORF">UFOVP129_77</name>
</gene>
<organism evidence="2">
    <name type="scientific">uncultured Caudovirales phage</name>
    <dbReference type="NCBI Taxonomy" id="2100421"/>
    <lineage>
        <taxon>Viruses</taxon>
        <taxon>Duplodnaviria</taxon>
        <taxon>Heunggongvirae</taxon>
        <taxon>Uroviricota</taxon>
        <taxon>Caudoviricetes</taxon>
        <taxon>Peduoviridae</taxon>
        <taxon>Maltschvirus</taxon>
        <taxon>Maltschvirus maltsch</taxon>
    </lineage>
</organism>
<dbReference type="EMBL" id="LR796245">
    <property type="protein sequence ID" value="CAB4131375.1"/>
    <property type="molecule type" value="Genomic_DNA"/>
</dbReference>
<sequence>MRKIIFKAKRVDNGEWVEVFLLKDKHLGYYITEGLWASGIEVIPETVGQFTGLTDKNGKMIFEGDIINHEEHKGYLLPNFKAEVLWIEEYSCFGYKRLDIPKWNYPTYFTEHDELKTDFLNYVTLIGNIHN</sequence>
<dbReference type="InterPro" id="IPR023385">
    <property type="entry name" value="YopX-like_C"/>
</dbReference>
<reference evidence="2" key="1">
    <citation type="submission" date="2020-04" db="EMBL/GenBank/DDBJ databases">
        <authorList>
            <person name="Chiriac C."/>
            <person name="Salcher M."/>
            <person name="Ghai R."/>
            <person name="Kavagutti S V."/>
        </authorList>
    </citation>
    <scope>NUCLEOTIDE SEQUENCE</scope>
</reference>
<dbReference type="Pfam" id="PF09643">
    <property type="entry name" value="YopX"/>
    <property type="match status" value="1"/>
</dbReference>
<protein>
    <submittedName>
        <fullName evidence="2">YopX protein</fullName>
    </submittedName>
</protein>
<dbReference type="SUPFAM" id="SSF159006">
    <property type="entry name" value="YopX-like"/>
    <property type="match status" value="1"/>
</dbReference>
<dbReference type="Gene3D" id="2.30.30.290">
    <property type="entry name" value="YopX-like domains"/>
    <property type="match status" value="1"/>
</dbReference>
<evidence type="ECO:0000313" key="2">
    <source>
        <dbReference type="EMBL" id="CAB4131375.1"/>
    </source>
</evidence>
<feature type="domain" description="YopX protein" evidence="1">
    <location>
        <begin position="42"/>
        <end position="130"/>
    </location>
</feature>
<name>A0A6J5LBB8_9CAUD</name>
<proteinExistence type="predicted"/>
<accession>A0A6J5LBB8</accession>